<feature type="domain" description="HNH nuclease" evidence="1">
    <location>
        <begin position="241"/>
        <end position="289"/>
    </location>
</feature>
<dbReference type="Pfam" id="PF13395">
    <property type="entry name" value="HNH_4"/>
    <property type="match status" value="1"/>
</dbReference>
<dbReference type="InterPro" id="IPR003615">
    <property type="entry name" value="HNH_nuc"/>
</dbReference>
<dbReference type="Proteomes" id="UP000009073">
    <property type="component" value="Chromosome"/>
</dbReference>
<keyword evidence="3" id="KW-1185">Reference proteome</keyword>
<name>C4LF28_TOLAT</name>
<evidence type="ECO:0000313" key="2">
    <source>
        <dbReference type="EMBL" id="ACQ93195.1"/>
    </source>
</evidence>
<dbReference type="KEGG" id="tau:Tola_1584"/>
<evidence type="ECO:0000259" key="1">
    <source>
        <dbReference type="Pfam" id="PF13395"/>
    </source>
</evidence>
<reference evidence="3" key="1">
    <citation type="submission" date="2009-05" db="EMBL/GenBank/DDBJ databases">
        <title>Complete sequence of Tolumonas auensis DSM 9187.</title>
        <authorList>
            <consortium name="US DOE Joint Genome Institute"/>
            <person name="Lucas S."/>
            <person name="Copeland A."/>
            <person name="Lapidus A."/>
            <person name="Glavina del Rio T."/>
            <person name="Tice H."/>
            <person name="Bruce D."/>
            <person name="Goodwin L."/>
            <person name="Pitluck S."/>
            <person name="Chertkov O."/>
            <person name="Brettin T."/>
            <person name="Detter J.C."/>
            <person name="Han C."/>
            <person name="Larimer F."/>
            <person name="Land M."/>
            <person name="Hauser L."/>
            <person name="Kyrpides N."/>
            <person name="Mikhailova N."/>
            <person name="Spring S."/>
            <person name="Beller H."/>
        </authorList>
    </citation>
    <scope>NUCLEOTIDE SEQUENCE [LARGE SCALE GENOMIC DNA]</scope>
    <source>
        <strain evidence="3">DSM 9187 / TA4</strain>
    </source>
</reference>
<dbReference type="OrthoDB" id="7348755at2"/>
<gene>
    <name evidence="2" type="ordered locus">Tola_1584</name>
</gene>
<organism evidence="2 3">
    <name type="scientific">Tolumonas auensis (strain DSM 9187 / NBRC 110442 / TA 4)</name>
    <dbReference type="NCBI Taxonomy" id="595494"/>
    <lineage>
        <taxon>Bacteria</taxon>
        <taxon>Pseudomonadati</taxon>
        <taxon>Pseudomonadota</taxon>
        <taxon>Gammaproteobacteria</taxon>
        <taxon>Aeromonadales</taxon>
        <taxon>Aeromonadaceae</taxon>
        <taxon>Tolumonas</taxon>
    </lineage>
</organism>
<dbReference type="RefSeq" id="WP_015878666.1">
    <property type="nucleotide sequence ID" value="NC_012691.1"/>
</dbReference>
<evidence type="ECO:0000313" key="3">
    <source>
        <dbReference type="Proteomes" id="UP000009073"/>
    </source>
</evidence>
<dbReference type="STRING" id="595494.Tola_1584"/>
<dbReference type="AlphaFoldDB" id="C4LF28"/>
<dbReference type="Gene3D" id="1.10.30.50">
    <property type="match status" value="1"/>
</dbReference>
<proteinExistence type="predicted"/>
<dbReference type="HOGENOM" id="CLU_047712_0_0_6"/>
<dbReference type="eggNOG" id="COG1403">
    <property type="taxonomic scope" value="Bacteria"/>
</dbReference>
<protein>
    <recommendedName>
        <fullName evidence="1">HNH nuclease domain-containing protein</fullName>
    </recommendedName>
</protein>
<sequence>MLPSDQQLDIKALSKLFTNTTNSYKLLFFMAILNHVKTSESQASTKICVSELTEHMLYLAAYPIRYFNLNFGLQDQMESHLSSLSIDELKVLTPKIAPALNEKIHRAFANSSAKELENYVPFRLLQPFFSSELKGLNDVEKNDKTFELAKQYFDERKPLYKLEKCKQELFLILHPLWLKYLHQNYSIVRAWAEFAWVSYLQRKNPNSPNIICKILPPLARTQLTAQRKIWDEFLQIHTVSCIYSDEQLNPGEYDLDHFIPWSYIGHDQHWNLIPASALANGQKSNSLPHVDYFDKFCVLQNQYFSFLHANNMRAACEDYVSGLNASLTALTSEQTFRGRLRATITNLCSMAQLQGFTPDWKFGIDAV</sequence>
<accession>C4LF28</accession>
<reference evidence="2 3" key="2">
    <citation type="journal article" date="2011" name="Stand. Genomic Sci.">
        <title>Complete genome sequence of Tolumonas auensis type strain (TA 4).</title>
        <authorList>
            <person name="Chertkov O."/>
            <person name="Copeland A."/>
            <person name="Lucas S."/>
            <person name="Lapidus A."/>
            <person name="Berry K.W."/>
            <person name="Detter J.C."/>
            <person name="Del Rio T.G."/>
            <person name="Hammon N."/>
            <person name="Dalin E."/>
            <person name="Tice H."/>
            <person name="Pitluck S."/>
            <person name="Richardson P."/>
            <person name="Bruce D."/>
            <person name="Goodwin L."/>
            <person name="Han C."/>
            <person name="Tapia R."/>
            <person name="Saunders E."/>
            <person name="Schmutz J."/>
            <person name="Brettin T."/>
            <person name="Larimer F."/>
            <person name="Land M."/>
            <person name="Hauser L."/>
            <person name="Spring S."/>
            <person name="Rohde M."/>
            <person name="Kyrpides N.C."/>
            <person name="Ivanova N."/>
            <person name="Goker M."/>
            <person name="Beller H.R."/>
            <person name="Klenk H.P."/>
            <person name="Woyke T."/>
        </authorList>
    </citation>
    <scope>NUCLEOTIDE SEQUENCE [LARGE SCALE GENOMIC DNA]</scope>
    <source>
        <strain evidence="3">DSM 9187 / TA4</strain>
    </source>
</reference>
<dbReference type="EMBL" id="CP001616">
    <property type="protein sequence ID" value="ACQ93195.1"/>
    <property type="molecule type" value="Genomic_DNA"/>
</dbReference>